<protein>
    <submittedName>
        <fullName evidence="3">DUF533 domain-containing protein</fullName>
    </submittedName>
</protein>
<name>A0A9X3UIC6_9HYPH</name>
<organism evidence="3 4">
    <name type="scientific">Hoeflea prorocentri</name>
    <dbReference type="NCBI Taxonomy" id="1922333"/>
    <lineage>
        <taxon>Bacteria</taxon>
        <taxon>Pseudomonadati</taxon>
        <taxon>Pseudomonadota</taxon>
        <taxon>Alphaproteobacteria</taxon>
        <taxon>Hyphomicrobiales</taxon>
        <taxon>Rhizobiaceae</taxon>
        <taxon>Hoeflea</taxon>
    </lineage>
</organism>
<dbReference type="RefSeq" id="WP_267990452.1">
    <property type="nucleotide sequence ID" value="NZ_JAPJZI010000001.1"/>
</dbReference>
<reference evidence="3" key="1">
    <citation type="submission" date="2022-11" db="EMBL/GenBank/DDBJ databases">
        <title>Draft genome sequence of Hoeflea poritis E7-10 and Hoeflea prorocentri PM5-8, separated from scleractinian coral Porites lutea and marine dinoflagellate.</title>
        <authorList>
            <person name="Zhang G."/>
            <person name="Wei Q."/>
            <person name="Cai L."/>
        </authorList>
    </citation>
    <scope>NUCLEOTIDE SEQUENCE</scope>
    <source>
        <strain evidence="3">PM5-8</strain>
    </source>
</reference>
<dbReference type="InterPro" id="IPR029024">
    <property type="entry name" value="TerB-like"/>
</dbReference>
<keyword evidence="2" id="KW-0472">Membrane</keyword>
<sequence>MTINQLLGQFLGGGQSGEKADTSASPVAQLLNPAGLGGGLAAGGLIGLLAGNKKMRKKAAKYAGGAAAIGGGAALAAITFRAFSNWQDKTRSSQAGAPAPAAPIADKRSLSQFDPETSTGADGTPFQFALVKAIITAANADGHIDADERKTIKDAIATMQLDEQSNMLIFDTLSEPPDVDTIAGYANGLGQASEIYLVSRMVLDTDNPDDLSYLQALVKALALPRDLVLHLEEQLSRPAHEAA</sequence>
<dbReference type="CDD" id="cd07178">
    <property type="entry name" value="terB_like_YebE"/>
    <property type="match status" value="1"/>
</dbReference>
<feature type="compositionally biased region" description="Polar residues" evidence="1">
    <location>
        <begin position="110"/>
        <end position="121"/>
    </location>
</feature>
<proteinExistence type="predicted"/>
<feature type="compositionally biased region" description="Low complexity" evidence="1">
    <location>
        <begin position="95"/>
        <end position="104"/>
    </location>
</feature>
<comment type="caution">
    <text evidence="3">The sequence shown here is derived from an EMBL/GenBank/DDBJ whole genome shotgun (WGS) entry which is preliminary data.</text>
</comment>
<dbReference type="Pfam" id="PF04391">
    <property type="entry name" value="DUF533"/>
    <property type="match status" value="1"/>
</dbReference>
<evidence type="ECO:0000313" key="3">
    <source>
        <dbReference type="EMBL" id="MDA5399004.1"/>
    </source>
</evidence>
<feature type="transmembrane region" description="Helical" evidence="2">
    <location>
        <begin position="62"/>
        <end position="83"/>
    </location>
</feature>
<accession>A0A9X3UIC6</accession>
<evidence type="ECO:0000256" key="2">
    <source>
        <dbReference type="SAM" id="Phobius"/>
    </source>
</evidence>
<feature type="region of interest" description="Disordered" evidence="1">
    <location>
        <begin position="89"/>
        <end position="121"/>
    </location>
</feature>
<dbReference type="SUPFAM" id="SSF158682">
    <property type="entry name" value="TerB-like"/>
    <property type="match status" value="1"/>
</dbReference>
<keyword evidence="4" id="KW-1185">Reference proteome</keyword>
<dbReference type="Gene3D" id="1.10.3680.10">
    <property type="entry name" value="TerB-like"/>
    <property type="match status" value="1"/>
</dbReference>
<gene>
    <name evidence="3" type="ORF">OQ273_10510</name>
</gene>
<dbReference type="InterPro" id="IPR007486">
    <property type="entry name" value="YebE"/>
</dbReference>
<feature type="transmembrane region" description="Helical" evidence="2">
    <location>
        <begin position="30"/>
        <end position="50"/>
    </location>
</feature>
<dbReference type="AlphaFoldDB" id="A0A9X3UIC6"/>
<dbReference type="EMBL" id="JAPJZI010000001">
    <property type="protein sequence ID" value="MDA5399004.1"/>
    <property type="molecule type" value="Genomic_DNA"/>
</dbReference>
<dbReference type="Proteomes" id="UP001151234">
    <property type="component" value="Unassembled WGS sequence"/>
</dbReference>
<evidence type="ECO:0000313" key="4">
    <source>
        <dbReference type="Proteomes" id="UP001151234"/>
    </source>
</evidence>
<keyword evidence="2" id="KW-1133">Transmembrane helix</keyword>
<keyword evidence="2" id="KW-0812">Transmembrane</keyword>
<evidence type="ECO:0000256" key="1">
    <source>
        <dbReference type="SAM" id="MobiDB-lite"/>
    </source>
</evidence>